<name>A0A1E1XP12_AMBSC</name>
<feature type="domain" description="Reverse transcriptase" evidence="1">
    <location>
        <begin position="454"/>
        <end position="724"/>
    </location>
</feature>
<dbReference type="Gene3D" id="3.60.10.10">
    <property type="entry name" value="Endonuclease/exonuclease/phosphatase"/>
    <property type="match status" value="1"/>
</dbReference>
<sequence>KKPIFFCLSDVLKFKRRFGVDAFFSYASTRSSGVGVLVLNRSLLRDHHVIYDALGRVLAFDCTFNALHLRILCIYAPAHSNLVNAFFKDLDVYFLGGRNVVMLGDFNCVLDTVADVQGPGRGRPGWNARELRRLVNHFMLTDAYELLYGNVFVWTWRRGLSSSRLDRAYVPASLSRSVCVANVLTLPSSPVHISDHRPFLLSLTVPAPAVSPHRPWRLDVRILHDASTKDGLTRVLRFSVVGAVPGDWDRLKEQWRHHCAASGRALRARVSDEVRVVTAKLRIAQRTPSPSSLMCAWKEELSERLQRLLRASSLTAAAWRCRRSPTAHPEVLRFARQELLYTQGAPAFTASAGATSQPGGRNFSAFFSHFRGIAQSVILVDRNVVSAAPFLAGLPQVSTELHDGLMAVPTTDEIKEALDSMKRGSAPGPDGLPVEFYLEFWDIVGPIFSEVLKICFTELVFPESFKRGRIVLIPKKSPMSTCPADWRPITLLNSDYKVLAKLLVRRLRALLPSLISCHQVCSIPGREIHSLSSVTRDILAYTLRRRAQGLLVSLDQEKAFDFLEHEYIYGMLDAFGFPASFVLLIKEMYRDISSTLFLDGRESTAFDVRRGVRQGCPLSPLLFVLALEPFLLAVNRHSFIRGLALPGSEAVRVTAYADDITLYLADERSLLETLNVFREYASLSGAALNYSKSCYFFVGSTQTRITSSIPLQWCAQMRILGVTYDCAGIWNGVWSSVVEDITARVRRAQTFELPLLERRYLVQSVILGAFWYLCYTVKPPLRVIRRVQTTVFSFFWSGGTELVARAVLGQPRERGGFAFPNLSVTSSLLALKSILRILLGNASPARILARFFLGPSLRFLDPAAPVNHGPQSEQPTAFYASSVAFYRHVRAVAPAVNIVADRVVDIMGTLLLPVVPASRRSPMRRVQWARLASTPLPDHLRDFVWKLGWAVLPTCDRLERWGVLRSSTCPNCPLPESNRHATVTCVVARVFWRAVHAGFRGQGISCFVSRGRFPSGRFARLLIVAGLFSLWRSRCAAVAGGFRRRAVWPILGRLRRELISFLSEELFFLGEEEFLR</sequence>
<protein>
    <submittedName>
        <fullName evidence="2">Putative tick transposon</fullName>
    </submittedName>
</protein>
<dbReference type="GO" id="GO:0071897">
    <property type="term" value="P:DNA biosynthetic process"/>
    <property type="evidence" value="ECO:0007669"/>
    <property type="project" value="UniProtKB-ARBA"/>
</dbReference>
<evidence type="ECO:0000313" key="2">
    <source>
        <dbReference type="EMBL" id="JAU01029.1"/>
    </source>
</evidence>
<dbReference type="EMBL" id="GFAA01002406">
    <property type="protein sequence ID" value="JAU01029.1"/>
    <property type="molecule type" value="mRNA"/>
</dbReference>
<dbReference type="SUPFAM" id="SSF56672">
    <property type="entry name" value="DNA/RNA polymerases"/>
    <property type="match status" value="1"/>
</dbReference>
<dbReference type="InterPro" id="IPR026960">
    <property type="entry name" value="RVT-Znf"/>
</dbReference>
<accession>A0A1E1XP12</accession>
<dbReference type="InterPro" id="IPR000477">
    <property type="entry name" value="RT_dom"/>
</dbReference>
<reference evidence="2" key="1">
    <citation type="submission" date="2016-09" db="EMBL/GenBank/DDBJ databases">
        <authorList>
            <person name="Capua I."/>
            <person name="De Benedictis P."/>
            <person name="Joannis T."/>
            <person name="Lombin L.H."/>
            <person name="Cattoli G."/>
        </authorList>
    </citation>
    <scope>NUCLEOTIDE SEQUENCE</scope>
</reference>
<reference evidence="2" key="2">
    <citation type="journal article" date="2017" name="Front. Cell. Infect. Microbiol.">
        <title>Analysis of the Salivary Gland Transcriptome of Unfed and Partially Fed Amblyomma sculptum Ticks and Descriptive Proteome of the Saliva.</title>
        <authorList>
            <person name="Esteves E."/>
            <person name="Maruyama S.R."/>
            <person name="Kawahara R."/>
            <person name="Fujita A."/>
            <person name="Martins L.A."/>
            <person name="Righi A.A."/>
            <person name="Costa F.B."/>
            <person name="Palmisano G."/>
            <person name="Labruna M.B."/>
            <person name="Sa-Nunes A."/>
            <person name="Ribeiro J.M.C."/>
            <person name="Fogaca A.C."/>
        </authorList>
    </citation>
    <scope>NUCLEOTIDE SEQUENCE</scope>
</reference>
<organism evidence="2">
    <name type="scientific">Amblyomma sculptum</name>
    <name type="common">Tick</name>
    <dbReference type="NCBI Taxonomy" id="1581419"/>
    <lineage>
        <taxon>Eukaryota</taxon>
        <taxon>Metazoa</taxon>
        <taxon>Ecdysozoa</taxon>
        <taxon>Arthropoda</taxon>
        <taxon>Chelicerata</taxon>
        <taxon>Arachnida</taxon>
        <taxon>Acari</taxon>
        <taxon>Parasitiformes</taxon>
        <taxon>Ixodida</taxon>
        <taxon>Ixodoidea</taxon>
        <taxon>Ixodidae</taxon>
        <taxon>Amblyomminae</taxon>
        <taxon>Amblyomma</taxon>
    </lineage>
</organism>
<evidence type="ECO:0000259" key="1">
    <source>
        <dbReference type="PROSITE" id="PS50878"/>
    </source>
</evidence>
<dbReference type="InterPro" id="IPR043502">
    <property type="entry name" value="DNA/RNA_pol_sf"/>
</dbReference>
<dbReference type="CDD" id="cd01650">
    <property type="entry name" value="RT_nLTR_like"/>
    <property type="match status" value="1"/>
</dbReference>
<dbReference type="PANTHER" id="PTHR19446">
    <property type="entry name" value="REVERSE TRANSCRIPTASES"/>
    <property type="match status" value="1"/>
</dbReference>
<dbReference type="PROSITE" id="PS50878">
    <property type="entry name" value="RT_POL"/>
    <property type="match status" value="1"/>
</dbReference>
<proteinExistence type="evidence at transcript level"/>
<dbReference type="SUPFAM" id="SSF56219">
    <property type="entry name" value="DNase I-like"/>
    <property type="match status" value="1"/>
</dbReference>
<dbReference type="Pfam" id="PF00078">
    <property type="entry name" value="RVT_1"/>
    <property type="match status" value="1"/>
</dbReference>
<feature type="non-terminal residue" evidence="2">
    <location>
        <position position="1"/>
    </location>
</feature>
<feature type="non-terminal residue" evidence="2">
    <location>
        <position position="1076"/>
    </location>
</feature>
<dbReference type="Pfam" id="PF13966">
    <property type="entry name" value="zf-RVT"/>
    <property type="match status" value="1"/>
</dbReference>
<dbReference type="AlphaFoldDB" id="A0A1E1XP12"/>
<dbReference type="InterPro" id="IPR036691">
    <property type="entry name" value="Endo/exonu/phosph_ase_sf"/>
</dbReference>